<keyword evidence="1" id="KW-0732">Signal</keyword>
<accession>A0ABS2L176</accession>
<dbReference type="Proteomes" id="UP000776164">
    <property type="component" value="Unassembled WGS sequence"/>
</dbReference>
<dbReference type="RefSeq" id="WP_205106486.1">
    <property type="nucleotide sequence ID" value="NZ_BAAAHT010000018.1"/>
</dbReference>
<feature type="chain" id="PRO_5045756082" description="Nitrate ABC transporter substrate-binding protein" evidence="1">
    <location>
        <begin position="31"/>
        <end position="387"/>
    </location>
</feature>
<keyword evidence="3" id="KW-1185">Reference proteome</keyword>
<dbReference type="Gene3D" id="3.40.190.10">
    <property type="entry name" value="Periplasmic binding protein-like II"/>
    <property type="match status" value="1"/>
</dbReference>
<dbReference type="PROSITE" id="PS51257">
    <property type="entry name" value="PROKAR_LIPOPROTEIN"/>
    <property type="match status" value="1"/>
</dbReference>
<name>A0ABS2L176_9MICO</name>
<dbReference type="EMBL" id="JAFBBU010000001">
    <property type="protein sequence ID" value="MBM7470784.1"/>
    <property type="molecule type" value="Genomic_DNA"/>
</dbReference>
<gene>
    <name evidence="2" type="ORF">JOE66_000418</name>
</gene>
<reference evidence="2 3" key="1">
    <citation type="submission" date="2021-01" db="EMBL/GenBank/DDBJ databases">
        <title>Sequencing the genomes of 1000 actinobacteria strains.</title>
        <authorList>
            <person name="Klenk H.-P."/>
        </authorList>
    </citation>
    <scope>NUCLEOTIDE SEQUENCE [LARGE SCALE GENOMIC DNA]</scope>
    <source>
        <strain evidence="2 3">DSM 13057</strain>
    </source>
</reference>
<proteinExistence type="predicted"/>
<protein>
    <recommendedName>
        <fullName evidence="4">Nitrate ABC transporter substrate-binding protein</fullName>
    </recommendedName>
</protein>
<comment type="caution">
    <text evidence="2">The sequence shown here is derived from an EMBL/GenBank/DDBJ whole genome shotgun (WGS) entry which is preliminary data.</text>
</comment>
<sequence>MKNRKQFAALVGAVSAVGLGLAGCSTTASTAPTQSAAAGAADLSAACPATVVIQTNWNPEAEHGALYELLGPNPTVDASKKSVSGPLYSDGLATGVNVEIRAGGPAVGYQTATAQMYADPSIMLGYVDTAEAIQNSATLPTTAVFAQFDVDPSVVLWDPATYPDVKTISDLAKAGAGLIASDNSIGIDWLSTSGLYPASQVTKNYDGTAGNFVAAGGKSGQTGYATSEPYTYAHDISAWNKPVDFQLFADAGWPAYANSLAVKSGDLSADSACLTKLVPVLQKADVDYYTDPSATNALIVDLVRQYNTGWVYTADVAAYAAKEVPTLGIAGNGTNAYLGDFDDARVAKMISIVSPILSAQGVTAKSDLKPADLYTNQFIDQSIGFSG</sequence>
<organism evidence="2 3">
    <name type="scientific">Subtercola frigoramans</name>
    <dbReference type="NCBI Taxonomy" id="120298"/>
    <lineage>
        <taxon>Bacteria</taxon>
        <taxon>Bacillati</taxon>
        <taxon>Actinomycetota</taxon>
        <taxon>Actinomycetes</taxon>
        <taxon>Micrococcales</taxon>
        <taxon>Microbacteriaceae</taxon>
        <taxon>Subtercola</taxon>
    </lineage>
</organism>
<evidence type="ECO:0000256" key="1">
    <source>
        <dbReference type="SAM" id="SignalP"/>
    </source>
</evidence>
<evidence type="ECO:0008006" key="4">
    <source>
        <dbReference type="Google" id="ProtNLM"/>
    </source>
</evidence>
<evidence type="ECO:0000313" key="3">
    <source>
        <dbReference type="Proteomes" id="UP000776164"/>
    </source>
</evidence>
<evidence type="ECO:0000313" key="2">
    <source>
        <dbReference type="EMBL" id="MBM7470784.1"/>
    </source>
</evidence>
<feature type="signal peptide" evidence="1">
    <location>
        <begin position="1"/>
        <end position="30"/>
    </location>
</feature>